<organism evidence="2 3">
    <name type="scientific">Celeribacter halophilus</name>
    <dbReference type="NCBI Taxonomy" id="576117"/>
    <lineage>
        <taxon>Bacteria</taxon>
        <taxon>Pseudomonadati</taxon>
        <taxon>Pseudomonadota</taxon>
        <taxon>Alphaproteobacteria</taxon>
        <taxon>Rhodobacterales</taxon>
        <taxon>Roseobacteraceae</taxon>
        <taxon>Celeribacter</taxon>
    </lineage>
</organism>
<dbReference type="Proteomes" id="UP000183299">
    <property type="component" value="Unassembled WGS sequence"/>
</dbReference>
<keyword evidence="1" id="KW-0472">Membrane</keyword>
<name>A0A1I3TH22_9RHOB</name>
<dbReference type="AlphaFoldDB" id="A0A1I3TH22"/>
<evidence type="ECO:0000313" key="2">
    <source>
        <dbReference type="EMBL" id="SFJ69813.1"/>
    </source>
</evidence>
<accession>A0A1I3TH22</accession>
<dbReference type="EMBL" id="FORY01000008">
    <property type="protein sequence ID" value="SFJ69813.1"/>
    <property type="molecule type" value="Genomic_DNA"/>
</dbReference>
<proteinExistence type="predicted"/>
<gene>
    <name evidence="2" type="ORF">SAMN04488138_108113</name>
</gene>
<keyword evidence="1" id="KW-1133">Transmembrane helix</keyword>
<dbReference type="GeneID" id="98667246"/>
<keyword evidence="3" id="KW-1185">Reference proteome</keyword>
<protein>
    <submittedName>
        <fullName evidence="2">Uncharacterized protein</fullName>
    </submittedName>
</protein>
<dbReference type="STRING" id="576117.SAMN04488138_108113"/>
<evidence type="ECO:0000256" key="1">
    <source>
        <dbReference type="SAM" id="Phobius"/>
    </source>
</evidence>
<evidence type="ECO:0000313" key="3">
    <source>
        <dbReference type="Proteomes" id="UP000183299"/>
    </source>
</evidence>
<reference evidence="2 3" key="1">
    <citation type="submission" date="2016-10" db="EMBL/GenBank/DDBJ databases">
        <authorList>
            <person name="de Groot N.N."/>
        </authorList>
    </citation>
    <scope>NUCLEOTIDE SEQUENCE [LARGE SCALE GENOMIC DNA]</scope>
    <source>
        <strain evidence="2 3">CGMCC 1.8891</strain>
    </source>
</reference>
<keyword evidence="1" id="KW-0812">Transmembrane</keyword>
<sequence length="40" mass="4135">MIKDLKSVVSRSQATLLEDMLGAVALLVILVGGLSLPALV</sequence>
<feature type="transmembrane region" description="Helical" evidence="1">
    <location>
        <begin position="20"/>
        <end position="39"/>
    </location>
</feature>
<dbReference type="RefSeq" id="WP_269446548.1">
    <property type="nucleotide sequence ID" value="NZ_FORY01000008.1"/>
</dbReference>